<feature type="transmembrane region" description="Helical" evidence="2">
    <location>
        <begin position="456"/>
        <end position="477"/>
    </location>
</feature>
<keyword evidence="2" id="KW-0472">Membrane</keyword>
<dbReference type="AlphaFoldDB" id="A0A0S4J1E5"/>
<proteinExistence type="predicted"/>
<keyword evidence="4" id="KW-1185">Reference proteome</keyword>
<evidence type="ECO:0000313" key="4">
    <source>
        <dbReference type="Proteomes" id="UP000051952"/>
    </source>
</evidence>
<evidence type="ECO:0000256" key="2">
    <source>
        <dbReference type="SAM" id="Phobius"/>
    </source>
</evidence>
<feature type="region of interest" description="Disordered" evidence="1">
    <location>
        <begin position="1"/>
        <end position="20"/>
    </location>
</feature>
<accession>A0A0S4J1E5</accession>
<sequence length="490" mass="53778">MLGEQSVFASGNDDDAPSTPLPFDVNMCPDTLPTLQSQELRIIGRVVSFTADLETGGQRRTCAFKGWVGHITKDTVTMIDAIRFEDVAELHDPSRTEEIEMQTFPLVLQRNDSGPSPLGVAPASSTPSATSGRLPYVTFPRRKLRNVKFESDYAVFAPSRSKEVEPFLDSARAPLWFPHDAQKVRMFVRRYIVHTAQQNNNQRLSLTSFLLSRLPFSGEGVADTALLQKFVAEELADLIAADHDIVARNEQLPQLQAHQHQQPGGVAAAIPPIFDASTLTLRTTYMAIGEFACGIGLLLYSASVFTTEDVELVRDFLRQALSFSIAAGLVFVTASVCTAVSIMGVRRSPMNIVKCGARMFTTLGALGVGAATTASLIRFMFLTMKLGGTHFYENYVDAVTYNRNDVCDLFRSYTCSGWDYLCVGNSSSVECPSPHCPSNFTSVCQPPVAEDIRHSLLPLLVMSLAGAFFALLDGFMFMRLRRHAQQFAAG</sequence>
<organism evidence="3 4">
    <name type="scientific">Bodo saltans</name>
    <name type="common">Flagellated protozoan</name>
    <dbReference type="NCBI Taxonomy" id="75058"/>
    <lineage>
        <taxon>Eukaryota</taxon>
        <taxon>Discoba</taxon>
        <taxon>Euglenozoa</taxon>
        <taxon>Kinetoplastea</taxon>
        <taxon>Metakinetoplastina</taxon>
        <taxon>Eubodonida</taxon>
        <taxon>Bodonidae</taxon>
        <taxon>Bodo</taxon>
    </lineage>
</organism>
<keyword evidence="2" id="KW-1133">Transmembrane helix</keyword>
<name>A0A0S4J1E5_BODSA</name>
<protein>
    <submittedName>
        <fullName evidence="3">Transmembrane protein, putative</fullName>
    </submittedName>
</protein>
<dbReference type="VEuPathDB" id="TriTrypDB:BSAL_77455"/>
<keyword evidence="2 3" id="KW-0812">Transmembrane</keyword>
<evidence type="ECO:0000256" key="1">
    <source>
        <dbReference type="SAM" id="MobiDB-lite"/>
    </source>
</evidence>
<reference evidence="4" key="1">
    <citation type="submission" date="2015-09" db="EMBL/GenBank/DDBJ databases">
        <authorList>
            <consortium name="Pathogen Informatics"/>
        </authorList>
    </citation>
    <scope>NUCLEOTIDE SEQUENCE [LARGE SCALE GENOMIC DNA]</scope>
    <source>
        <strain evidence="4">Lake Konstanz</strain>
    </source>
</reference>
<gene>
    <name evidence="3" type="ORF">BSAL_77455</name>
</gene>
<feature type="transmembrane region" description="Helical" evidence="2">
    <location>
        <begin position="357"/>
        <end position="381"/>
    </location>
</feature>
<dbReference type="Proteomes" id="UP000051952">
    <property type="component" value="Unassembled WGS sequence"/>
</dbReference>
<feature type="transmembrane region" description="Helical" evidence="2">
    <location>
        <begin position="325"/>
        <end position="345"/>
    </location>
</feature>
<evidence type="ECO:0000313" key="3">
    <source>
        <dbReference type="EMBL" id="CUG31405.1"/>
    </source>
</evidence>
<dbReference type="EMBL" id="CYKH01000746">
    <property type="protein sequence ID" value="CUG31405.1"/>
    <property type="molecule type" value="Genomic_DNA"/>
</dbReference>
<dbReference type="OrthoDB" id="264567at2759"/>